<dbReference type="InterPro" id="IPR001633">
    <property type="entry name" value="EAL_dom"/>
</dbReference>
<dbReference type="InterPro" id="IPR029016">
    <property type="entry name" value="GAF-like_dom_sf"/>
</dbReference>
<dbReference type="InterPro" id="IPR000160">
    <property type="entry name" value="GGDEF_dom"/>
</dbReference>
<dbReference type="InterPro" id="IPR043128">
    <property type="entry name" value="Rev_trsase/Diguanyl_cyclase"/>
</dbReference>
<dbReference type="Proteomes" id="UP000274786">
    <property type="component" value="Unassembled WGS sequence"/>
</dbReference>
<dbReference type="InterPro" id="IPR035919">
    <property type="entry name" value="EAL_sf"/>
</dbReference>
<dbReference type="PROSITE" id="PS50887">
    <property type="entry name" value="GGDEF"/>
    <property type="match status" value="1"/>
</dbReference>
<dbReference type="SMART" id="SM00065">
    <property type="entry name" value="GAF"/>
    <property type="match status" value="2"/>
</dbReference>
<feature type="coiled-coil region" evidence="1">
    <location>
        <begin position="317"/>
        <end position="351"/>
    </location>
</feature>
<evidence type="ECO:0000259" key="3">
    <source>
        <dbReference type="PROSITE" id="PS50883"/>
    </source>
</evidence>
<feature type="region of interest" description="Disordered" evidence="2">
    <location>
        <begin position="1"/>
        <end position="25"/>
    </location>
</feature>
<evidence type="ECO:0000313" key="5">
    <source>
        <dbReference type="EMBL" id="RLK53484.1"/>
    </source>
</evidence>
<reference evidence="5 6" key="1">
    <citation type="submission" date="2018-10" db="EMBL/GenBank/DDBJ databases">
        <title>Comparative analysis of microorganisms from saline springs in Andes Mountain Range, Colombia.</title>
        <authorList>
            <person name="Rubin E."/>
        </authorList>
    </citation>
    <scope>NUCLEOTIDE SEQUENCE [LARGE SCALE GENOMIC DNA]</scope>
    <source>
        <strain evidence="5 6">USBA GBX 843</strain>
    </source>
</reference>
<dbReference type="SUPFAM" id="SSF55073">
    <property type="entry name" value="Nucleotide cyclase"/>
    <property type="match status" value="1"/>
</dbReference>
<sequence>MLAGQGRCRAAGARETSDVSSQMVTSSVQRDGDAVIPAAVATALCALLPAGAAITLAWSDPVLGEGALDHPQGRTPPADAVPARRQAASAGMAFQQRWSHSGADLTLEVTLAAGTTPPDTWWALARSLFQSTLLLARQRREIASLEESKRLQQALYEIADLAGADLEMAEMLRHFHRVLNSLMYAQNCFIVEYDDIRHRVRFLYFADQKDDFVADPDRSYEEHEMPRSLTFALLRHGEPLSGPSRELLAVLDDEHDPERGPESLDWLGVPMLRDGRVCGAIVVQSYEHRARYGEADRTLLGYVAQHILTAMDRRQAQVQLERQVERRTVELQRANRNLQEEVVERRRAEKLQLALFNIAELAMSAESLSQYYGQVHGVVGTLLDARNFYIALVNERGDGLEFVYSVDEYNPSRAPRPFSEGLTEFIVRNRQPLLATRERIDALRDSGVVREFGARSNCWLGVPLLSDDDVVGVIVVQSYSPEVVFTVHDQRLLTFVAQNIGNGLSRQRDQERLRNAHADLEQRVDERTRELADVNDRLLGQIGERLRAEQRLTHQAMHDALTGLPNRLHLLDRLEDAIVRARANESQGFAVLFLDLDRFKLVNDSIGHAAGDQMLVEVAKRIVSMISAQDVVARLGGDEFAILLQCGDGLASALEFSQRMLVALEESMWVKGRELFPSGSLGIAMWNPRYRNGEELVRDADAAMYRAKAQGNDRCAVFDEAMREQALRSLDLEADLRRAIINRDFMPFYQPIVRLSDGELVGHEALLRWQHERRGLLLPSAFLDLGEESGLIEQVDWLLYEQVITQLARGGRGYLSVNVSPRHFRSADFSTRLFGLIEAAGADPHRLRLEITEVALLDDGPRTLRILQTLRERGVLVQLDDFGTGFSALSYLHRFPISTLKIDQSFIAGLHGQDMQSTHALVQGVLSLARTLGIETVGEGIETQAQHDTLLQLGCDYGQGYLLGRPAPMATTATA</sequence>
<feature type="compositionally biased region" description="Low complexity" evidence="2">
    <location>
        <begin position="1"/>
        <end position="14"/>
    </location>
</feature>
<dbReference type="Pfam" id="PF00990">
    <property type="entry name" value="GGDEF"/>
    <property type="match status" value="1"/>
</dbReference>
<dbReference type="CDD" id="cd01949">
    <property type="entry name" value="GGDEF"/>
    <property type="match status" value="1"/>
</dbReference>
<evidence type="ECO:0000256" key="1">
    <source>
        <dbReference type="SAM" id="Coils"/>
    </source>
</evidence>
<dbReference type="SUPFAM" id="SSF55781">
    <property type="entry name" value="GAF domain-like"/>
    <property type="match status" value="2"/>
</dbReference>
<dbReference type="PANTHER" id="PTHR44757:SF2">
    <property type="entry name" value="BIOFILM ARCHITECTURE MAINTENANCE PROTEIN MBAA"/>
    <property type="match status" value="1"/>
</dbReference>
<feature type="coiled-coil region" evidence="1">
    <location>
        <begin position="510"/>
        <end position="537"/>
    </location>
</feature>
<dbReference type="SMART" id="SM00267">
    <property type="entry name" value="GGDEF"/>
    <property type="match status" value="1"/>
</dbReference>
<dbReference type="NCBIfam" id="TIGR00254">
    <property type="entry name" value="GGDEF"/>
    <property type="match status" value="1"/>
</dbReference>
<feature type="domain" description="GGDEF" evidence="4">
    <location>
        <begin position="587"/>
        <end position="720"/>
    </location>
</feature>
<dbReference type="Pfam" id="PF00563">
    <property type="entry name" value="EAL"/>
    <property type="match status" value="1"/>
</dbReference>
<evidence type="ECO:0000256" key="2">
    <source>
        <dbReference type="SAM" id="MobiDB-lite"/>
    </source>
</evidence>
<dbReference type="PROSITE" id="PS50883">
    <property type="entry name" value="EAL"/>
    <property type="match status" value="1"/>
</dbReference>
<dbReference type="InterPro" id="IPR029787">
    <property type="entry name" value="Nucleotide_cyclase"/>
</dbReference>
<keyword evidence="1" id="KW-0175">Coiled coil</keyword>
<dbReference type="InterPro" id="IPR003018">
    <property type="entry name" value="GAF"/>
</dbReference>
<dbReference type="InterPro" id="IPR052155">
    <property type="entry name" value="Biofilm_reg_signaling"/>
</dbReference>
<comment type="caution">
    <text evidence="5">The sequence shown here is derived from an EMBL/GenBank/DDBJ whole genome shotgun (WGS) entry which is preliminary data.</text>
</comment>
<feature type="domain" description="EAL" evidence="3">
    <location>
        <begin position="729"/>
        <end position="975"/>
    </location>
</feature>
<dbReference type="PANTHER" id="PTHR44757">
    <property type="entry name" value="DIGUANYLATE CYCLASE DGCP"/>
    <property type="match status" value="1"/>
</dbReference>
<organism evidence="5 6">
    <name type="scientific">Stenotrophomonas rhizophila</name>
    <dbReference type="NCBI Taxonomy" id="216778"/>
    <lineage>
        <taxon>Bacteria</taxon>
        <taxon>Pseudomonadati</taxon>
        <taxon>Pseudomonadota</taxon>
        <taxon>Gammaproteobacteria</taxon>
        <taxon>Lysobacterales</taxon>
        <taxon>Lysobacteraceae</taxon>
        <taxon>Stenotrophomonas</taxon>
    </lineage>
</organism>
<proteinExistence type="predicted"/>
<protein>
    <submittedName>
        <fullName evidence="5">Diguanylate cyclase/phosphodiesterase with GAF sensor</fullName>
    </submittedName>
</protein>
<dbReference type="AlphaFoldDB" id="A0A498CBX9"/>
<accession>A0A498CBX9</accession>
<dbReference type="Gene3D" id="3.20.20.450">
    <property type="entry name" value="EAL domain"/>
    <property type="match status" value="1"/>
</dbReference>
<name>A0A498CBX9_9GAMM</name>
<dbReference type="EMBL" id="RCDC01000005">
    <property type="protein sequence ID" value="RLK53484.1"/>
    <property type="molecule type" value="Genomic_DNA"/>
</dbReference>
<dbReference type="SUPFAM" id="SSF141868">
    <property type="entry name" value="EAL domain-like"/>
    <property type="match status" value="1"/>
</dbReference>
<dbReference type="Gene3D" id="3.30.70.270">
    <property type="match status" value="1"/>
</dbReference>
<evidence type="ECO:0000313" key="6">
    <source>
        <dbReference type="Proteomes" id="UP000274786"/>
    </source>
</evidence>
<gene>
    <name evidence="5" type="ORF">BCL79_2792</name>
</gene>
<dbReference type="Gene3D" id="3.30.450.40">
    <property type="match status" value="2"/>
</dbReference>
<evidence type="ECO:0000259" key="4">
    <source>
        <dbReference type="PROSITE" id="PS50887"/>
    </source>
</evidence>
<dbReference type="SMART" id="SM00052">
    <property type="entry name" value="EAL"/>
    <property type="match status" value="1"/>
</dbReference>
<dbReference type="Pfam" id="PF13185">
    <property type="entry name" value="GAF_2"/>
    <property type="match status" value="2"/>
</dbReference>
<dbReference type="CDD" id="cd01948">
    <property type="entry name" value="EAL"/>
    <property type="match status" value="1"/>
</dbReference>